<comment type="caution">
    <text evidence="2">The sequence shown here is derived from an EMBL/GenBank/DDBJ whole genome shotgun (WGS) entry which is preliminary data.</text>
</comment>
<sequence>MNVETQSSLYNKFKELLDKMKNKEKPLVVFTLHELNCDDTKQFFQVTTELISSGINFAIAKQIDKRMWHIIKQQIDIELKSISPDVDEEIKQFYDLRINFLKTIIKNLTQQNQLGGLKNDNEFRQFLANLYCYAGELHEHLGRRLEKMNKQPKDNYKFADLFYNKAISIYPFQGKYYFLIATLMRQFQDTFNAACCLQKAHFAQIPYNCKENMNEVFEINRTHYNEWAKHIKPASELDRDTYLRAFMVYLIRFSTIVFTKIGFEELPQLANMYQHLQEYFKIVKTNVHNDHKQQYQLLLKVIMITNFGLHHSLTTFQLKTVQDIKDNDLVRESIKYVYGLYVNSLDFILKYLLQNSMKNLDQVPPVTFLQLVIPIIYYLFDQPLICTYLLSEYPSLNDKLAQIFLYSRQNLYQAENQSNDLFQFQSQLNEQFHSFLFPFEMPLVGFTCYNHVLQTFKQQSSTYKEEDNQTSIILFYVCEQIIQQLHGIQIQTVKEPKWEQEIPKELIKKLIIIDGMNVAMRYGQEQSQAAKFCSQGLKCALEFWVKRGHEVMIILPDFCFNESEINKKKESNKNNINKLPDDVKLLLEMKNKGYAYGVPNWNYDDSYMIQYAREKGGLILTNDRYNDHIRALESNIVERERLKEWIRNNCISYTFLQNELVPNPDQLKRI</sequence>
<dbReference type="OMA" id="HNDHKQQ"/>
<protein>
    <recommendedName>
        <fullName evidence="1">RNase NYN domain-containing protein</fullName>
    </recommendedName>
</protein>
<dbReference type="GO" id="GO:0003729">
    <property type="term" value="F:mRNA binding"/>
    <property type="evidence" value="ECO:0007669"/>
    <property type="project" value="TreeGrafter"/>
</dbReference>
<evidence type="ECO:0000313" key="2">
    <source>
        <dbReference type="EMBL" id="CAD8090740.1"/>
    </source>
</evidence>
<dbReference type="AlphaFoldDB" id="A0A8S1NDK7"/>
<dbReference type="Pfam" id="PF11977">
    <property type="entry name" value="RNase_Zc3h12a"/>
    <property type="match status" value="1"/>
</dbReference>
<organism evidence="2 3">
    <name type="scientific">Paramecium primaurelia</name>
    <dbReference type="NCBI Taxonomy" id="5886"/>
    <lineage>
        <taxon>Eukaryota</taxon>
        <taxon>Sar</taxon>
        <taxon>Alveolata</taxon>
        <taxon>Ciliophora</taxon>
        <taxon>Intramacronucleata</taxon>
        <taxon>Oligohymenophorea</taxon>
        <taxon>Peniculida</taxon>
        <taxon>Parameciidae</taxon>
        <taxon>Paramecium</taxon>
    </lineage>
</organism>
<dbReference type="PANTHER" id="PTHR12876:SF35">
    <property type="entry name" value="LD08718P-RELATED"/>
    <property type="match status" value="1"/>
</dbReference>
<name>A0A8S1NDK7_PARPR</name>
<dbReference type="GO" id="GO:0036464">
    <property type="term" value="C:cytoplasmic ribonucleoprotein granule"/>
    <property type="evidence" value="ECO:0007669"/>
    <property type="project" value="TreeGrafter"/>
</dbReference>
<feature type="domain" description="RNase NYN" evidence="1">
    <location>
        <begin position="508"/>
        <end position="669"/>
    </location>
</feature>
<evidence type="ECO:0000259" key="1">
    <source>
        <dbReference type="Pfam" id="PF11977"/>
    </source>
</evidence>
<dbReference type="PANTHER" id="PTHR12876">
    <property type="entry name" value="N4BP1-RELATED"/>
    <property type="match status" value="1"/>
</dbReference>
<dbReference type="EMBL" id="CAJJDM010000089">
    <property type="protein sequence ID" value="CAD8090740.1"/>
    <property type="molecule type" value="Genomic_DNA"/>
</dbReference>
<dbReference type="InterPro" id="IPR021869">
    <property type="entry name" value="RNase_Zc3h12_NYN"/>
</dbReference>
<dbReference type="GO" id="GO:0004521">
    <property type="term" value="F:RNA endonuclease activity"/>
    <property type="evidence" value="ECO:0007669"/>
    <property type="project" value="TreeGrafter"/>
</dbReference>
<keyword evidence="3" id="KW-1185">Reference proteome</keyword>
<dbReference type="GO" id="GO:0005634">
    <property type="term" value="C:nucleus"/>
    <property type="evidence" value="ECO:0007669"/>
    <property type="project" value="TreeGrafter"/>
</dbReference>
<accession>A0A8S1NDK7</accession>
<proteinExistence type="predicted"/>
<reference evidence="2" key="1">
    <citation type="submission" date="2021-01" db="EMBL/GenBank/DDBJ databases">
        <authorList>
            <consortium name="Genoscope - CEA"/>
            <person name="William W."/>
        </authorList>
    </citation>
    <scope>NUCLEOTIDE SEQUENCE</scope>
</reference>
<gene>
    <name evidence="2" type="ORF">PPRIM_AZ9-3.1.T0860186</name>
</gene>
<evidence type="ECO:0000313" key="3">
    <source>
        <dbReference type="Proteomes" id="UP000688137"/>
    </source>
</evidence>
<dbReference type="Proteomes" id="UP000688137">
    <property type="component" value="Unassembled WGS sequence"/>
</dbReference>
<dbReference type="InterPro" id="IPR051101">
    <property type="entry name" value="ZC3H12/N4BP1_RNase_Reg"/>
</dbReference>